<dbReference type="PANTHER" id="PTHR10622">
    <property type="entry name" value="HET DOMAIN-CONTAINING PROTEIN"/>
    <property type="match status" value="1"/>
</dbReference>
<dbReference type="AlphaFoldDB" id="A0A8H8RFN8"/>
<dbReference type="Pfam" id="PF26640">
    <property type="entry name" value="DUF8212"/>
    <property type="match status" value="1"/>
</dbReference>
<feature type="non-terminal residue" evidence="3">
    <location>
        <position position="392"/>
    </location>
</feature>
<organism evidence="3 4">
    <name type="scientific">Lachnellula subtilissima</name>
    <dbReference type="NCBI Taxonomy" id="602034"/>
    <lineage>
        <taxon>Eukaryota</taxon>
        <taxon>Fungi</taxon>
        <taxon>Dikarya</taxon>
        <taxon>Ascomycota</taxon>
        <taxon>Pezizomycotina</taxon>
        <taxon>Leotiomycetes</taxon>
        <taxon>Helotiales</taxon>
        <taxon>Lachnaceae</taxon>
        <taxon>Lachnellula</taxon>
    </lineage>
</organism>
<evidence type="ECO:0000313" key="3">
    <source>
        <dbReference type="EMBL" id="TVY34003.1"/>
    </source>
</evidence>
<dbReference type="InterPro" id="IPR058525">
    <property type="entry name" value="DUF8212"/>
</dbReference>
<reference evidence="3 4" key="1">
    <citation type="submission" date="2018-05" db="EMBL/GenBank/DDBJ databases">
        <title>Genome sequencing and assembly of the regulated plant pathogen Lachnellula willkommii and related sister species for the development of diagnostic species identification markers.</title>
        <authorList>
            <person name="Giroux E."/>
            <person name="Bilodeau G."/>
        </authorList>
    </citation>
    <scope>NUCLEOTIDE SEQUENCE [LARGE SCALE GENOMIC DNA]</scope>
    <source>
        <strain evidence="3 4">CBS 197.66</strain>
    </source>
</reference>
<dbReference type="OrthoDB" id="674604at2759"/>
<accession>A0A8H8RFN8</accession>
<dbReference type="PANTHER" id="PTHR10622:SF10">
    <property type="entry name" value="HET DOMAIN-CONTAINING PROTEIN"/>
    <property type="match status" value="1"/>
</dbReference>
<gene>
    <name evidence="3" type="primary">HET-E1_4</name>
    <name evidence="3" type="ORF">LSUB1_G007899</name>
</gene>
<evidence type="ECO:0000259" key="2">
    <source>
        <dbReference type="Pfam" id="PF26640"/>
    </source>
</evidence>
<sequence length="392" mass="44984">RLRYASLERGLSADRRIFRLKCSIIHHTITLLGDNEVSFEDISDPGAAWLRKLGARKIKYACEQSMRDQWAYVWIDTCCIDKRSSAELSEAINSMYNWYQESEVCCVYLEDALASHISAITKIPEKILEEPLELEYASVAKKMSWAAGRQTTHVEDIAYCLLGLFDVNMPLLYGEGTKAFIRLQEEILMKNSDDQSLFAWNTEQDAPWDESWLLDNGVLAGSPTAFADSGNIIPFPVKAKQQPYYMTNKGLRIELRLKMDDGSSQIYLALLHCQYENDFPGCVGIILKVTSEPSVFSRHSGYGSGMKKVNIKDMEKWKMSTAIYIRKNPRLAESLRRYEACLVRLSGEIEEYDYKIVETRPQNTVWNAESRTLIIWISHYQSSWGQYISVVH</sequence>
<dbReference type="Pfam" id="PF06985">
    <property type="entry name" value="HET"/>
    <property type="match status" value="1"/>
</dbReference>
<evidence type="ECO:0000313" key="4">
    <source>
        <dbReference type="Proteomes" id="UP000462212"/>
    </source>
</evidence>
<feature type="domain" description="Heterokaryon incompatibility" evidence="1">
    <location>
        <begin position="57"/>
        <end position="138"/>
    </location>
</feature>
<evidence type="ECO:0000259" key="1">
    <source>
        <dbReference type="Pfam" id="PF06985"/>
    </source>
</evidence>
<comment type="caution">
    <text evidence="3">The sequence shown here is derived from an EMBL/GenBank/DDBJ whole genome shotgun (WGS) entry which is preliminary data.</text>
</comment>
<dbReference type="InterPro" id="IPR010730">
    <property type="entry name" value="HET"/>
</dbReference>
<proteinExistence type="predicted"/>
<dbReference type="EMBL" id="QGMJ01000708">
    <property type="protein sequence ID" value="TVY34003.1"/>
    <property type="molecule type" value="Genomic_DNA"/>
</dbReference>
<name>A0A8H8RFN8_9HELO</name>
<protein>
    <submittedName>
        <fullName evidence="3">Vegetative incompatibility protein HET-E-1</fullName>
    </submittedName>
</protein>
<dbReference type="Proteomes" id="UP000462212">
    <property type="component" value="Unassembled WGS sequence"/>
</dbReference>
<feature type="non-terminal residue" evidence="3">
    <location>
        <position position="1"/>
    </location>
</feature>
<feature type="domain" description="DUF8212" evidence="2">
    <location>
        <begin position="178"/>
        <end position="203"/>
    </location>
</feature>
<keyword evidence="4" id="KW-1185">Reference proteome</keyword>